<dbReference type="Proteomes" id="UP000501240">
    <property type="component" value="Chromosome"/>
</dbReference>
<evidence type="ECO:0000313" key="9">
    <source>
        <dbReference type="EMBL" id="QKG19800.1"/>
    </source>
</evidence>
<feature type="transmembrane region" description="Helical" evidence="7">
    <location>
        <begin position="67"/>
        <end position="85"/>
    </location>
</feature>
<feature type="transmembrane region" description="Helical" evidence="7">
    <location>
        <begin position="217"/>
        <end position="237"/>
    </location>
</feature>
<evidence type="ECO:0000256" key="5">
    <source>
        <dbReference type="ARBA" id="ARBA00022989"/>
    </source>
</evidence>
<dbReference type="Gene3D" id="1.20.1720.10">
    <property type="entry name" value="Multidrug resistance protein D"/>
    <property type="match status" value="1"/>
</dbReference>
<feature type="transmembrane region" description="Helical" evidence="7">
    <location>
        <begin position="97"/>
        <end position="115"/>
    </location>
</feature>
<dbReference type="InterPro" id="IPR011701">
    <property type="entry name" value="MFS"/>
</dbReference>
<feature type="transmembrane region" description="Helical" evidence="7">
    <location>
        <begin position="349"/>
        <end position="369"/>
    </location>
</feature>
<name>A0A7D3VPU3_ACTVE</name>
<dbReference type="InterPro" id="IPR020846">
    <property type="entry name" value="MFS_dom"/>
</dbReference>
<feature type="transmembrane region" description="Helical" evidence="7">
    <location>
        <begin position="127"/>
        <end position="147"/>
    </location>
</feature>
<feature type="transmembrane region" description="Helical" evidence="7">
    <location>
        <begin position="375"/>
        <end position="397"/>
    </location>
</feature>
<protein>
    <submittedName>
        <fullName evidence="9">EmrB/QacA subfamily drug resistance transporter</fullName>
    </submittedName>
</protein>
<dbReference type="PANTHER" id="PTHR42718">
    <property type="entry name" value="MAJOR FACILITATOR SUPERFAMILY MULTIDRUG TRANSPORTER MFSC"/>
    <property type="match status" value="1"/>
</dbReference>
<dbReference type="Gene3D" id="1.20.1250.20">
    <property type="entry name" value="MFS general substrate transporter like domains"/>
    <property type="match status" value="1"/>
</dbReference>
<evidence type="ECO:0000256" key="3">
    <source>
        <dbReference type="ARBA" id="ARBA00022475"/>
    </source>
</evidence>
<feature type="transmembrane region" description="Helical" evidence="7">
    <location>
        <begin position="287"/>
        <end position="310"/>
    </location>
</feature>
<dbReference type="AlphaFoldDB" id="A0A7D3VPU3"/>
<keyword evidence="3" id="KW-1003">Cell membrane</keyword>
<evidence type="ECO:0000256" key="2">
    <source>
        <dbReference type="ARBA" id="ARBA00022448"/>
    </source>
</evidence>
<comment type="subcellular location">
    <subcellularLocation>
        <location evidence="1">Cell membrane</location>
        <topology evidence="1">Multi-pass membrane protein</topology>
    </subcellularLocation>
</comment>
<gene>
    <name evidence="9" type="ORF">ACTIVE_1436</name>
</gene>
<evidence type="ECO:0000256" key="1">
    <source>
        <dbReference type="ARBA" id="ARBA00004651"/>
    </source>
</evidence>
<reference evidence="9 10" key="1">
    <citation type="submission" date="2020-05" db="EMBL/GenBank/DDBJ databases">
        <title>Actinomadura verrucosospora NRRL-B18236 (PFL_A860) Genome sequencing and assembly.</title>
        <authorList>
            <person name="Samborskyy M."/>
        </authorList>
    </citation>
    <scope>NUCLEOTIDE SEQUENCE [LARGE SCALE GENOMIC DNA]</scope>
    <source>
        <strain evidence="9 10">NRRL:B18236</strain>
    </source>
</reference>
<evidence type="ECO:0000256" key="4">
    <source>
        <dbReference type="ARBA" id="ARBA00022692"/>
    </source>
</evidence>
<dbReference type="CDD" id="cd17321">
    <property type="entry name" value="MFS_MMR_MDR_like"/>
    <property type="match status" value="1"/>
</dbReference>
<feature type="transmembrane region" description="Helical" evidence="7">
    <location>
        <begin position="28"/>
        <end position="47"/>
    </location>
</feature>
<feature type="transmembrane region" description="Helical" evidence="7">
    <location>
        <begin position="249"/>
        <end position="266"/>
    </location>
</feature>
<feature type="transmembrane region" description="Helical" evidence="7">
    <location>
        <begin position="322"/>
        <end position="342"/>
    </location>
</feature>
<organism evidence="9 10">
    <name type="scientific">Actinomadura verrucosospora</name>
    <dbReference type="NCBI Taxonomy" id="46165"/>
    <lineage>
        <taxon>Bacteria</taxon>
        <taxon>Bacillati</taxon>
        <taxon>Actinomycetota</taxon>
        <taxon>Actinomycetes</taxon>
        <taxon>Streptosporangiales</taxon>
        <taxon>Thermomonosporaceae</taxon>
        <taxon>Actinomadura</taxon>
    </lineage>
</organism>
<proteinExistence type="predicted"/>
<feature type="transmembrane region" description="Helical" evidence="7">
    <location>
        <begin position="184"/>
        <end position="205"/>
    </location>
</feature>
<dbReference type="SUPFAM" id="SSF103473">
    <property type="entry name" value="MFS general substrate transporter"/>
    <property type="match status" value="1"/>
</dbReference>
<feature type="domain" description="Major facilitator superfamily (MFS) profile" evidence="8">
    <location>
        <begin position="30"/>
        <end position="481"/>
    </location>
</feature>
<feature type="transmembrane region" description="Helical" evidence="7">
    <location>
        <begin position="159"/>
        <end position="178"/>
    </location>
</feature>
<dbReference type="Pfam" id="PF07690">
    <property type="entry name" value="MFS_1"/>
    <property type="match status" value="1"/>
</dbReference>
<evidence type="ECO:0000256" key="6">
    <source>
        <dbReference type="ARBA" id="ARBA00023136"/>
    </source>
</evidence>
<dbReference type="GO" id="GO:0005886">
    <property type="term" value="C:plasma membrane"/>
    <property type="evidence" value="ECO:0007669"/>
    <property type="project" value="UniProtKB-SubCell"/>
</dbReference>
<keyword evidence="2" id="KW-0813">Transport</keyword>
<dbReference type="InterPro" id="IPR036259">
    <property type="entry name" value="MFS_trans_sf"/>
</dbReference>
<keyword evidence="6 7" id="KW-0472">Membrane</keyword>
<feature type="transmembrane region" description="Helical" evidence="7">
    <location>
        <begin position="418"/>
        <end position="436"/>
    </location>
</feature>
<keyword evidence="10" id="KW-1185">Reference proteome</keyword>
<feature type="transmembrane region" description="Helical" evidence="7">
    <location>
        <begin position="456"/>
        <end position="477"/>
    </location>
</feature>
<evidence type="ECO:0000313" key="10">
    <source>
        <dbReference type="Proteomes" id="UP000501240"/>
    </source>
</evidence>
<keyword evidence="4 7" id="KW-0812">Transmembrane</keyword>
<dbReference type="GO" id="GO:0022857">
    <property type="term" value="F:transmembrane transporter activity"/>
    <property type="evidence" value="ECO:0007669"/>
    <property type="project" value="InterPro"/>
</dbReference>
<dbReference type="EMBL" id="CP053892">
    <property type="protein sequence ID" value="QKG19800.1"/>
    <property type="molecule type" value="Genomic_DNA"/>
</dbReference>
<sequence length="500" mass="50043">MVVPPRSTLMGMTTEIAKSAARLGTRGWLILITLCGATFMTGLDYSIITVALPEIGRDLGFSSASALQWVATACLLPTAALMPLFGRASDMLGRRRLFMAGVAGFTLMSLAAALAPSPALLVAARAGQGVAAAMIGPTALALMTAAFPEGPQRTRALGVNGALLSLGFVIGTIGGGLITSGLNWRWTMLILFAIGSLVMLAAATVVREAAGRNRTRLDVPGAILASAGLFALVYGISTGGDAGWGSTPTVATLLAAVVLLGSFLAVEARHAAPLVPLRLLRRPTVTWGMTIGLVTFGMCGGATLLLSIHMQDVLGYTPLQTGLGFLGEGVAALVAGTLAARLINARGTVAAIVTGLTVQAAGTAAMAALPVHGGLVLLLATSATMGFGHVLTVVAAITTITSGLEERDQGVAGSLAQMPTFVGAIGVAGLTAIAAARTEALAPSTTKALATQGGLHAAFLTAGAVALLGAAAGAVLLRRTGTGRAAAHAAEETAEHCMAA</sequence>
<keyword evidence="5 7" id="KW-1133">Transmembrane helix</keyword>
<dbReference type="PANTHER" id="PTHR42718:SF46">
    <property type="entry name" value="BLR6921 PROTEIN"/>
    <property type="match status" value="1"/>
</dbReference>
<dbReference type="PROSITE" id="PS50850">
    <property type="entry name" value="MFS"/>
    <property type="match status" value="1"/>
</dbReference>
<evidence type="ECO:0000256" key="7">
    <source>
        <dbReference type="SAM" id="Phobius"/>
    </source>
</evidence>
<accession>A0A7D3VPU3</accession>
<evidence type="ECO:0000259" key="8">
    <source>
        <dbReference type="PROSITE" id="PS50850"/>
    </source>
</evidence>